<organism evidence="1 2">
    <name type="scientific">Mycena albidolilacea</name>
    <dbReference type="NCBI Taxonomy" id="1033008"/>
    <lineage>
        <taxon>Eukaryota</taxon>
        <taxon>Fungi</taxon>
        <taxon>Dikarya</taxon>
        <taxon>Basidiomycota</taxon>
        <taxon>Agaricomycotina</taxon>
        <taxon>Agaricomycetes</taxon>
        <taxon>Agaricomycetidae</taxon>
        <taxon>Agaricales</taxon>
        <taxon>Marasmiineae</taxon>
        <taxon>Mycenaceae</taxon>
        <taxon>Mycena</taxon>
    </lineage>
</organism>
<reference evidence="1" key="1">
    <citation type="submission" date="2023-03" db="EMBL/GenBank/DDBJ databases">
        <title>Massive genome expansion in bonnet fungi (Mycena s.s.) driven by repeated elements and novel gene families across ecological guilds.</title>
        <authorList>
            <consortium name="Lawrence Berkeley National Laboratory"/>
            <person name="Harder C.B."/>
            <person name="Miyauchi S."/>
            <person name="Viragh M."/>
            <person name="Kuo A."/>
            <person name="Thoen E."/>
            <person name="Andreopoulos B."/>
            <person name="Lu D."/>
            <person name="Skrede I."/>
            <person name="Drula E."/>
            <person name="Henrissat B."/>
            <person name="Morin E."/>
            <person name="Kohler A."/>
            <person name="Barry K."/>
            <person name="LaButti K."/>
            <person name="Morin E."/>
            <person name="Salamov A."/>
            <person name="Lipzen A."/>
            <person name="Mereny Z."/>
            <person name="Hegedus B."/>
            <person name="Baldrian P."/>
            <person name="Stursova M."/>
            <person name="Weitz H."/>
            <person name="Taylor A."/>
            <person name="Grigoriev I.V."/>
            <person name="Nagy L.G."/>
            <person name="Martin F."/>
            <person name="Kauserud H."/>
        </authorList>
    </citation>
    <scope>NUCLEOTIDE SEQUENCE</scope>
    <source>
        <strain evidence="1">CBHHK002</strain>
    </source>
</reference>
<dbReference type="EMBL" id="JARIHO010000012">
    <property type="protein sequence ID" value="KAJ7352015.1"/>
    <property type="molecule type" value="Genomic_DNA"/>
</dbReference>
<comment type="caution">
    <text evidence="1">The sequence shown here is derived from an EMBL/GenBank/DDBJ whole genome shotgun (WGS) entry which is preliminary data.</text>
</comment>
<dbReference type="Proteomes" id="UP001218218">
    <property type="component" value="Unassembled WGS sequence"/>
</dbReference>
<proteinExistence type="predicted"/>
<evidence type="ECO:0000313" key="1">
    <source>
        <dbReference type="EMBL" id="KAJ7352015.1"/>
    </source>
</evidence>
<evidence type="ECO:0000313" key="2">
    <source>
        <dbReference type="Proteomes" id="UP001218218"/>
    </source>
</evidence>
<accession>A0AAD7A889</accession>
<protein>
    <submittedName>
        <fullName evidence="1">Uncharacterized protein</fullName>
    </submittedName>
</protein>
<sequence>MISYSGGWAADASHADALNYGGILARNGNEPGWAIFTFTGVAVYYLSPRWPYYVSTRLSLDGGPSDLVNLTDPNAPTVPWGALETEKYSIL</sequence>
<name>A0AAD7A889_9AGAR</name>
<keyword evidence="2" id="KW-1185">Reference proteome</keyword>
<gene>
    <name evidence="1" type="ORF">DFH08DRAFT_989980</name>
</gene>
<dbReference type="AlphaFoldDB" id="A0AAD7A889"/>